<keyword evidence="4" id="KW-1185">Reference proteome</keyword>
<dbReference type="EMBL" id="AP024329">
    <property type="protein sequence ID" value="BCQ34578.1"/>
    <property type="molecule type" value="Genomic_DNA"/>
</dbReference>
<dbReference type="Gene3D" id="1.10.10.10">
    <property type="entry name" value="Winged helix-like DNA-binding domain superfamily/Winged helix DNA-binding domain"/>
    <property type="match status" value="1"/>
</dbReference>
<reference evidence="3 4" key="1">
    <citation type="submission" date="2021-01" db="EMBL/GenBank/DDBJ databases">
        <title>Complete genome sequence of Erwinia rhapontici MAFF 311153.</title>
        <authorList>
            <person name="Morohoshi T."/>
            <person name="Someya N."/>
        </authorList>
    </citation>
    <scope>NUCLEOTIDE SEQUENCE [LARGE SCALE GENOMIC DNA]</scope>
    <source>
        <strain evidence="3 4">MAFF 311153</strain>
    </source>
</reference>
<feature type="domain" description="HTH luxR-type" evidence="2">
    <location>
        <begin position="120"/>
        <end position="177"/>
    </location>
</feature>
<dbReference type="Proteomes" id="UP000677515">
    <property type="component" value="Chromosome"/>
</dbReference>
<protein>
    <recommendedName>
        <fullName evidence="2">HTH luxR-type domain-containing protein</fullName>
    </recommendedName>
</protein>
<dbReference type="RefSeq" id="WP_133843312.1">
    <property type="nucleotide sequence ID" value="NZ_AP024329.1"/>
</dbReference>
<keyword evidence="1" id="KW-0238">DNA-binding</keyword>
<organism evidence="3 4">
    <name type="scientific">Erwinia rhapontici</name>
    <name type="common">Pectobacterium rhapontici</name>
    <dbReference type="NCBI Taxonomy" id="55212"/>
    <lineage>
        <taxon>Bacteria</taxon>
        <taxon>Pseudomonadati</taxon>
        <taxon>Pseudomonadota</taxon>
        <taxon>Gammaproteobacteria</taxon>
        <taxon>Enterobacterales</taxon>
        <taxon>Erwiniaceae</taxon>
        <taxon>Erwinia</taxon>
    </lineage>
</organism>
<gene>
    <name evidence="3" type="ORF">ERHA53_19210</name>
</gene>
<evidence type="ECO:0000256" key="1">
    <source>
        <dbReference type="ARBA" id="ARBA00023125"/>
    </source>
</evidence>
<dbReference type="InterPro" id="IPR016032">
    <property type="entry name" value="Sig_transdc_resp-reg_C-effctor"/>
</dbReference>
<dbReference type="InterPro" id="IPR036388">
    <property type="entry name" value="WH-like_DNA-bd_sf"/>
</dbReference>
<dbReference type="InterPro" id="IPR000792">
    <property type="entry name" value="Tscrpt_reg_LuxR_C"/>
</dbReference>
<sequence>MTSAPGSRIKYNILTDCIYLKKSLMQIMAEINNEGHIATGYFLIVDLRCVDILSLSIQENPAPRIYLSSIARDKLSPRIADFTIDLHHDIQSVKSEMIRIMENLMVNDKNENTPTPATLHADLTPVENMMLKMLSSGHSVNAIAEIQKTPVKTIYSRISSAREKLSVRTTYELLHQISSHNIRF</sequence>
<proteinExistence type="predicted"/>
<evidence type="ECO:0000313" key="4">
    <source>
        <dbReference type="Proteomes" id="UP000677515"/>
    </source>
</evidence>
<evidence type="ECO:0000313" key="3">
    <source>
        <dbReference type="EMBL" id="BCQ34578.1"/>
    </source>
</evidence>
<dbReference type="SMART" id="SM00421">
    <property type="entry name" value="HTH_LUXR"/>
    <property type="match status" value="1"/>
</dbReference>
<accession>A0ABN6DLC0</accession>
<evidence type="ECO:0000259" key="2">
    <source>
        <dbReference type="SMART" id="SM00421"/>
    </source>
</evidence>
<dbReference type="SUPFAM" id="SSF46894">
    <property type="entry name" value="C-terminal effector domain of the bipartite response regulators"/>
    <property type="match status" value="1"/>
</dbReference>
<name>A0ABN6DLC0_ERWRD</name>